<protein>
    <submittedName>
        <fullName evidence="1">Uncharacterized protein</fullName>
    </submittedName>
</protein>
<evidence type="ECO:0000313" key="2">
    <source>
        <dbReference type="Proteomes" id="UP000821866"/>
    </source>
</evidence>
<sequence>MRLLGTSDEVHLTVSDKVTPRNVSHDALLSRCSLTRKLCQPAVGTAPLGIAPTPVPALKQTFAASAERRCHSRMAPMLLTNARSGALCVLEPTSPRTGAVRSATGRSHPSCTMLHRKVKLAQEEKTLSSTEARLSGTATRGLALYLQPCSVPAPWRACPWAFPARPNSSTDLKPRGLVCGRVHPTRPS</sequence>
<name>A0A9J6DIK6_RHIMP</name>
<dbReference type="Proteomes" id="UP000821866">
    <property type="component" value="Chromosome 7"/>
</dbReference>
<gene>
    <name evidence="1" type="ORF">HPB51_016814</name>
</gene>
<accession>A0A9J6DIK6</accession>
<keyword evidence="2" id="KW-1185">Reference proteome</keyword>
<dbReference type="EMBL" id="JABSTU010000009">
    <property type="protein sequence ID" value="KAH8021750.1"/>
    <property type="molecule type" value="Genomic_DNA"/>
</dbReference>
<dbReference type="AlphaFoldDB" id="A0A9J6DIK6"/>
<evidence type="ECO:0000313" key="1">
    <source>
        <dbReference type="EMBL" id="KAH8021750.1"/>
    </source>
</evidence>
<reference evidence="1" key="2">
    <citation type="submission" date="2021-09" db="EMBL/GenBank/DDBJ databases">
        <authorList>
            <person name="Jia N."/>
            <person name="Wang J."/>
            <person name="Shi W."/>
            <person name="Du L."/>
            <person name="Sun Y."/>
            <person name="Zhan W."/>
            <person name="Jiang J."/>
            <person name="Wang Q."/>
            <person name="Zhang B."/>
            <person name="Ji P."/>
            <person name="Sakyi L.B."/>
            <person name="Cui X."/>
            <person name="Yuan T."/>
            <person name="Jiang B."/>
            <person name="Yang W."/>
            <person name="Lam T.T.-Y."/>
            <person name="Chang Q."/>
            <person name="Ding S."/>
            <person name="Wang X."/>
            <person name="Zhu J."/>
            <person name="Ruan X."/>
            <person name="Zhao L."/>
            <person name="Wei J."/>
            <person name="Que T."/>
            <person name="Du C."/>
            <person name="Cheng J."/>
            <person name="Dai P."/>
            <person name="Han X."/>
            <person name="Huang E."/>
            <person name="Gao Y."/>
            <person name="Liu J."/>
            <person name="Shao H."/>
            <person name="Ye R."/>
            <person name="Li L."/>
            <person name="Wei W."/>
            <person name="Wang X."/>
            <person name="Wang C."/>
            <person name="Huo Q."/>
            <person name="Li W."/>
            <person name="Guo W."/>
            <person name="Chen H."/>
            <person name="Chen S."/>
            <person name="Zhou L."/>
            <person name="Zhou L."/>
            <person name="Ni X."/>
            <person name="Tian J."/>
            <person name="Zhou Y."/>
            <person name="Sheng Y."/>
            <person name="Liu T."/>
            <person name="Pan Y."/>
            <person name="Xia L."/>
            <person name="Li J."/>
            <person name="Zhao F."/>
            <person name="Cao W."/>
        </authorList>
    </citation>
    <scope>NUCLEOTIDE SEQUENCE</scope>
    <source>
        <strain evidence="1">Rmic-2018</strain>
        <tissue evidence="1">Larvae</tissue>
    </source>
</reference>
<comment type="caution">
    <text evidence="1">The sequence shown here is derived from an EMBL/GenBank/DDBJ whole genome shotgun (WGS) entry which is preliminary data.</text>
</comment>
<proteinExistence type="predicted"/>
<reference evidence="1" key="1">
    <citation type="journal article" date="2020" name="Cell">
        <title>Large-Scale Comparative Analyses of Tick Genomes Elucidate Their Genetic Diversity and Vector Capacities.</title>
        <authorList>
            <consortium name="Tick Genome and Microbiome Consortium (TIGMIC)"/>
            <person name="Jia N."/>
            <person name="Wang J."/>
            <person name="Shi W."/>
            <person name="Du L."/>
            <person name="Sun Y."/>
            <person name="Zhan W."/>
            <person name="Jiang J.F."/>
            <person name="Wang Q."/>
            <person name="Zhang B."/>
            <person name="Ji P."/>
            <person name="Bell-Sakyi L."/>
            <person name="Cui X.M."/>
            <person name="Yuan T.T."/>
            <person name="Jiang B.G."/>
            <person name="Yang W.F."/>
            <person name="Lam T.T."/>
            <person name="Chang Q.C."/>
            <person name="Ding S.J."/>
            <person name="Wang X.J."/>
            <person name="Zhu J.G."/>
            <person name="Ruan X.D."/>
            <person name="Zhao L."/>
            <person name="Wei J.T."/>
            <person name="Ye R.Z."/>
            <person name="Que T.C."/>
            <person name="Du C.H."/>
            <person name="Zhou Y.H."/>
            <person name="Cheng J.X."/>
            <person name="Dai P.F."/>
            <person name="Guo W.B."/>
            <person name="Han X.H."/>
            <person name="Huang E.J."/>
            <person name="Li L.F."/>
            <person name="Wei W."/>
            <person name="Gao Y.C."/>
            <person name="Liu J.Z."/>
            <person name="Shao H.Z."/>
            <person name="Wang X."/>
            <person name="Wang C.C."/>
            <person name="Yang T.C."/>
            <person name="Huo Q.B."/>
            <person name="Li W."/>
            <person name="Chen H.Y."/>
            <person name="Chen S.E."/>
            <person name="Zhou L.G."/>
            <person name="Ni X.B."/>
            <person name="Tian J.H."/>
            <person name="Sheng Y."/>
            <person name="Liu T."/>
            <person name="Pan Y.S."/>
            <person name="Xia L.Y."/>
            <person name="Li J."/>
            <person name="Zhao F."/>
            <person name="Cao W.C."/>
        </authorList>
    </citation>
    <scope>NUCLEOTIDE SEQUENCE</scope>
    <source>
        <strain evidence="1">Rmic-2018</strain>
    </source>
</reference>
<organism evidence="1 2">
    <name type="scientific">Rhipicephalus microplus</name>
    <name type="common">Cattle tick</name>
    <name type="synonym">Boophilus microplus</name>
    <dbReference type="NCBI Taxonomy" id="6941"/>
    <lineage>
        <taxon>Eukaryota</taxon>
        <taxon>Metazoa</taxon>
        <taxon>Ecdysozoa</taxon>
        <taxon>Arthropoda</taxon>
        <taxon>Chelicerata</taxon>
        <taxon>Arachnida</taxon>
        <taxon>Acari</taxon>
        <taxon>Parasitiformes</taxon>
        <taxon>Ixodida</taxon>
        <taxon>Ixodoidea</taxon>
        <taxon>Ixodidae</taxon>
        <taxon>Rhipicephalinae</taxon>
        <taxon>Rhipicephalus</taxon>
        <taxon>Boophilus</taxon>
    </lineage>
</organism>